<organism evidence="1 2">
    <name type="scientific">Periplaneta americana</name>
    <name type="common">American cockroach</name>
    <name type="synonym">Blatta americana</name>
    <dbReference type="NCBI Taxonomy" id="6978"/>
    <lineage>
        <taxon>Eukaryota</taxon>
        <taxon>Metazoa</taxon>
        <taxon>Ecdysozoa</taxon>
        <taxon>Arthropoda</taxon>
        <taxon>Hexapoda</taxon>
        <taxon>Insecta</taxon>
        <taxon>Pterygota</taxon>
        <taxon>Neoptera</taxon>
        <taxon>Polyneoptera</taxon>
        <taxon>Dictyoptera</taxon>
        <taxon>Blattodea</taxon>
        <taxon>Blattoidea</taxon>
        <taxon>Blattidae</taxon>
        <taxon>Blattinae</taxon>
        <taxon>Periplaneta</taxon>
    </lineage>
</organism>
<name>A0ABQ8S3I7_PERAM</name>
<evidence type="ECO:0000313" key="2">
    <source>
        <dbReference type="Proteomes" id="UP001148838"/>
    </source>
</evidence>
<evidence type="ECO:0000313" key="1">
    <source>
        <dbReference type="EMBL" id="KAJ4428452.1"/>
    </source>
</evidence>
<gene>
    <name evidence="1" type="ORF">ANN_24489</name>
</gene>
<protein>
    <submittedName>
        <fullName evidence="1">Uncharacterized protein</fullName>
    </submittedName>
</protein>
<dbReference type="EMBL" id="JAJSOF020000037">
    <property type="protein sequence ID" value="KAJ4428452.1"/>
    <property type="molecule type" value="Genomic_DNA"/>
</dbReference>
<keyword evidence="2" id="KW-1185">Reference proteome</keyword>
<reference evidence="1 2" key="1">
    <citation type="journal article" date="2022" name="Allergy">
        <title>Genome assembly and annotation of Periplaneta americana reveal a comprehensive cockroach allergen profile.</title>
        <authorList>
            <person name="Wang L."/>
            <person name="Xiong Q."/>
            <person name="Saelim N."/>
            <person name="Wang L."/>
            <person name="Nong W."/>
            <person name="Wan A.T."/>
            <person name="Shi M."/>
            <person name="Liu X."/>
            <person name="Cao Q."/>
            <person name="Hui J.H.L."/>
            <person name="Sookrung N."/>
            <person name="Leung T.F."/>
            <person name="Tungtrongchitr A."/>
            <person name="Tsui S.K.W."/>
        </authorList>
    </citation>
    <scope>NUCLEOTIDE SEQUENCE [LARGE SCALE GENOMIC DNA]</scope>
    <source>
        <strain evidence="1">PWHHKU_190912</strain>
    </source>
</reference>
<sequence>MPVVSHSNNAEIALHLQGTTNIGHMKTGAMYSLQTSPDFESISFAEFSRVVNASIKAVPILAMMSISSAEELKTRIREAATTVTEDMLKRTDCDRFPGVRLTRTQFVCGNTVYPLDYGLLKMPTVVNLLLSPNRSSNFNEWFEECLLKRLEEPNVIIMDNVPYHSRIVNPVHTTKSTIDVVHTCGVTVSASDRETRKKSNGDRSGERAGHCTWIVASIVVVICLRIKTANTQHKTCTDVNRFSFCYIYFRAEILRYHMTKARIQSDIGIGIPCGSVDRASASTVELKTRVGIPMRERIFLRSTDPSSYDNAEFLHGNIVCTSVHRNNMICVYNHLVI</sequence>
<accession>A0ABQ8S3I7</accession>
<comment type="caution">
    <text evidence="1">The sequence shown here is derived from an EMBL/GenBank/DDBJ whole genome shotgun (WGS) entry which is preliminary data.</text>
</comment>
<dbReference type="Proteomes" id="UP001148838">
    <property type="component" value="Unassembled WGS sequence"/>
</dbReference>
<proteinExistence type="predicted"/>